<dbReference type="EC" id="3.5.2.6" evidence="2"/>
<reference evidence="2 3" key="1">
    <citation type="submission" date="2019-03" db="EMBL/GenBank/DDBJ databases">
        <authorList>
            <consortium name="Pathogen Informatics"/>
        </authorList>
    </citation>
    <scope>NUCLEOTIDE SEQUENCE [LARGE SCALE GENOMIC DNA]</scope>
    <source>
        <strain evidence="2 3">NCTC12993</strain>
    </source>
</reference>
<proteinExistence type="predicted"/>
<evidence type="ECO:0000313" key="3">
    <source>
        <dbReference type="Proteomes" id="UP000401081"/>
    </source>
</evidence>
<dbReference type="InterPro" id="IPR001466">
    <property type="entry name" value="Beta-lactam-related"/>
</dbReference>
<dbReference type="PANTHER" id="PTHR46825">
    <property type="entry name" value="D-ALANYL-D-ALANINE-CARBOXYPEPTIDASE/ENDOPEPTIDASE AMPH"/>
    <property type="match status" value="1"/>
</dbReference>
<evidence type="ECO:0000259" key="1">
    <source>
        <dbReference type="Pfam" id="PF00144"/>
    </source>
</evidence>
<dbReference type="PANTHER" id="PTHR46825:SF8">
    <property type="entry name" value="BETA-LACTAMASE-RELATED"/>
    <property type="match status" value="1"/>
</dbReference>
<dbReference type="InterPro" id="IPR050491">
    <property type="entry name" value="AmpC-like"/>
</dbReference>
<accession>A0A485B0H1</accession>
<organism evidence="2 3">
    <name type="scientific">Kluyvera cryocrescens</name>
    <name type="common">Kluyvera citrophila</name>
    <dbReference type="NCBI Taxonomy" id="580"/>
    <lineage>
        <taxon>Bacteria</taxon>
        <taxon>Pseudomonadati</taxon>
        <taxon>Pseudomonadota</taxon>
        <taxon>Gammaproteobacteria</taxon>
        <taxon>Enterobacterales</taxon>
        <taxon>Enterobacteriaceae</taxon>
        <taxon>Kluyvera</taxon>
    </lineage>
</organism>
<dbReference type="AlphaFoldDB" id="A0A485B0H1"/>
<dbReference type="SUPFAM" id="SSF56601">
    <property type="entry name" value="beta-lactamase/transpeptidase-like"/>
    <property type="match status" value="1"/>
</dbReference>
<dbReference type="GO" id="GO:0008800">
    <property type="term" value="F:beta-lactamase activity"/>
    <property type="evidence" value="ECO:0007669"/>
    <property type="project" value="UniProtKB-EC"/>
</dbReference>
<protein>
    <submittedName>
        <fullName evidence="2">Beta-lactamase</fullName>
        <ecNumber evidence="2">3.5.2.6</ecNumber>
    </submittedName>
</protein>
<dbReference type="InterPro" id="IPR012338">
    <property type="entry name" value="Beta-lactam/transpept-like"/>
</dbReference>
<keyword evidence="2" id="KW-0378">Hydrolase</keyword>
<sequence>MQNITTRFHWMLFVIPLFSGCGTLSQMSSPAGTQELLTHQSLDGDVDSVVRRYMRQKKVSGMSVAVIHNYGEPQFYSWGVTDAAHRYPVRSDTLFALGSLSKGVTAEVVAYLVNEGQLSWDDKLATLLPSGTPLSADAQNITLLELVTHTSGLPRQNMDFRMLKKFIGYLGSGENFYGELDSDNVLHYLADWRAPQSKTPEYSNLGYALIGYILKYKTGKDIQALASHFIFRPLKMVHSSFIPQELKGFPQRALGHAGDQPKFIPRGQLTPDWHFTNNMVAAASLYSNAEDLIAYARYHVSKTDDNVLDVVFSEVSHAYFQRSDGSQDLAWVTDFIGREKITYQVGYIGGYSSFIGFDKEKGNAVVVLQNAFNWSNYIGMTLLIDMAKNDRPISGNRFEKN</sequence>
<dbReference type="Pfam" id="PF00144">
    <property type="entry name" value="Beta-lactamase"/>
    <property type="match status" value="1"/>
</dbReference>
<dbReference type="PROSITE" id="PS51257">
    <property type="entry name" value="PROKAR_LIPOPROTEIN"/>
    <property type="match status" value="1"/>
</dbReference>
<feature type="domain" description="Beta-lactamase-related" evidence="1">
    <location>
        <begin position="46"/>
        <end position="374"/>
    </location>
</feature>
<keyword evidence="3" id="KW-1185">Reference proteome</keyword>
<evidence type="ECO:0000313" key="2">
    <source>
        <dbReference type="EMBL" id="VFS66421.1"/>
    </source>
</evidence>
<gene>
    <name evidence="2" type="primary">ampC</name>
    <name evidence="2" type="ORF">NCTC12993_03522</name>
</gene>
<dbReference type="Gene3D" id="3.40.710.10">
    <property type="entry name" value="DD-peptidase/beta-lactamase superfamily"/>
    <property type="match status" value="1"/>
</dbReference>
<dbReference type="RefSeq" id="WP_061279194.1">
    <property type="nucleotide sequence ID" value="NZ_BCTM01000001.1"/>
</dbReference>
<name>A0A485B0H1_KLUCR</name>
<dbReference type="Proteomes" id="UP000401081">
    <property type="component" value="Unassembled WGS sequence"/>
</dbReference>
<dbReference type="EMBL" id="CAADJD010000019">
    <property type="protein sequence ID" value="VFS66421.1"/>
    <property type="molecule type" value="Genomic_DNA"/>
</dbReference>